<feature type="domain" description="Lactate/malate dehydrogenase N-terminal" evidence="5">
    <location>
        <begin position="159"/>
        <end position="298"/>
    </location>
</feature>
<evidence type="ECO:0000256" key="1">
    <source>
        <dbReference type="ARBA" id="ARBA00006054"/>
    </source>
</evidence>
<feature type="compositionally biased region" description="Low complexity" evidence="4">
    <location>
        <begin position="60"/>
        <end position="111"/>
    </location>
</feature>
<dbReference type="SUPFAM" id="SSF56327">
    <property type="entry name" value="LDH C-terminal domain-like"/>
    <property type="match status" value="1"/>
</dbReference>
<dbReference type="InterPro" id="IPR036291">
    <property type="entry name" value="NAD(P)-bd_dom_sf"/>
</dbReference>
<reference evidence="7 8" key="1">
    <citation type="journal article" date="2019" name="Int. J. Syst. Evol. Microbiol.">
        <title>The Global Catalogue of Microorganisms (GCM) 10K type strain sequencing project: providing services to taxonomists for standard genome sequencing and annotation.</title>
        <authorList>
            <consortium name="The Broad Institute Genomics Platform"/>
            <consortium name="The Broad Institute Genome Sequencing Center for Infectious Disease"/>
            <person name="Wu L."/>
            <person name="Ma J."/>
        </authorList>
    </citation>
    <scope>NUCLEOTIDE SEQUENCE [LARGE SCALE GENOMIC DNA]</scope>
    <source>
        <strain evidence="7 8">JCM 11896</strain>
    </source>
</reference>
<accession>A0ABN1XNZ4</accession>
<dbReference type="InterPro" id="IPR015955">
    <property type="entry name" value="Lactate_DH/Glyco_Ohase_4_C"/>
</dbReference>
<protein>
    <recommendedName>
        <fullName evidence="9">Malate dehydrogenase</fullName>
    </recommendedName>
</protein>
<dbReference type="PANTHER" id="PTHR43128:SF16">
    <property type="entry name" value="L-LACTATE DEHYDROGENASE"/>
    <property type="match status" value="1"/>
</dbReference>
<dbReference type="PRINTS" id="PR00086">
    <property type="entry name" value="LLDHDRGNASE"/>
</dbReference>
<evidence type="ECO:0000256" key="3">
    <source>
        <dbReference type="ARBA" id="ARBA00023027"/>
    </source>
</evidence>
<dbReference type="Pfam" id="PF00056">
    <property type="entry name" value="Ldh_1_N"/>
    <property type="match status" value="1"/>
</dbReference>
<dbReference type="RefSeq" id="WP_344020883.1">
    <property type="nucleotide sequence ID" value="NZ_BAAAJK010000006.1"/>
</dbReference>
<evidence type="ECO:0000313" key="8">
    <source>
        <dbReference type="Proteomes" id="UP001501414"/>
    </source>
</evidence>
<feature type="domain" description="Lactate/malate dehydrogenase C-terminal" evidence="6">
    <location>
        <begin position="303"/>
        <end position="462"/>
    </location>
</feature>
<comment type="similarity">
    <text evidence="1">Belongs to the LDH/MDH superfamily. LDH family.</text>
</comment>
<sequence length="466" mass="45518">MTVHGAASVDAAAGGTLYVRPGDIVTPLARERARELAVQIVTGPPPAAAAVAGAPPATVAGPAPGTGSGSAPATGSGAARATRAGAAGTTRSGAAGVVPAPTGPASGAAPAAPLPGGPPPPVRPPSGALFRRGAPLPRSVLPGAATAPSAGPGSGATGRVVVVGAGNVGMIAAMRLADADVFAEVVLVDIDAGRAAGIALDLTHTAALSGFGTRVRGAATVAEAGPADYVIITAGKPRTPGMSRSDLISTNAAIVGDVARQVAATSPRAVIVVVTNPLDEMTQHAWAASGLPSGRVLGMAGVLDTARFQALAALSGVARADRIEAWALGSHGEEMVIPLSRATVDGKPLASAVPAAELDAVVSRARGSGGEVVGLLRSGSAFMAPGMSAARMVLAMAADTGEVMPAAVLADGSYGISDVYVGLPARLGRDGLREIVTLDLRPDELTALRAAADRIRERVAELAAAA</sequence>
<evidence type="ECO:0000259" key="5">
    <source>
        <dbReference type="Pfam" id="PF00056"/>
    </source>
</evidence>
<feature type="compositionally biased region" description="Low complexity" evidence="4">
    <location>
        <begin position="142"/>
        <end position="156"/>
    </location>
</feature>
<feature type="region of interest" description="Disordered" evidence="4">
    <location>
        <begin position="60"/>
        <end position="156"/>
    </location>
</feature>
<dbReference type="Proteomes" id="UP001501414">
    <property type="component" value="Unassembled WGS sequence"/>
</dbReference>
<dbReference type="InterPro" id="IPR001557">
    <property type="entry name" value="L-lactate/malate_DH"/>
</dbReference>
<organism evidence="7 8">
    <name type="scientific">Pseudonocardia kongjuensis</name>
    <dbReference type="NCBI Taxonomy" id="102227"/>
    <lineage>
        <taxon>Bacteria</taxon>
        <taxon>Bacillati</taxon>
        <taxon>Actinomycetota</taxon>
        <taxon>Actinomycetes</taxon>
        <taxon>Pseudonocardiales</taxon>
        <taxon>Pseudonocardiaceae</taxon>
        <taxon>Pseudonocardia</taxon>
    </lineage>
</organism>
<dbReference type="EMBL" id="BAAAJK010000006">
    <property type="protein sequence ID" value="GAA1386592.1"/>
    <property type="molecule type" value="Genomic_DNA"/>
</dbReference>
<name>A0ABN1XNZ4_9PSEU</name>
<proteinExistence type="inferred from homology"/>
<evidence type="ECO:0000259" key="6">
    <source>
        <dbReference type="Pfam" id="PF02866"/>
    </source>
</evidence>
<dbReference type="NCBIfam" id="NF004863">
    <property type="entry name" value="PRK06223.1"/>
    <property type="match status" value="1"/>
</dbReference>
<dbReference type="PANTHER" id="PTHR43128">
    <property type="entry name" value="L-2-HYDROXYCARBOXYLATE DEHYDROGENASE (NAD(P)(+))"/>
    <property type="match status" value="1"/>
</dbReference>
<evidence type="ECO:0000313" key="7">
    <source>
        <dbReference type="EMBL" id="GAA1386592.1"/>
    </source>
</evidence>
<dbReference type="InterPro" id="IPR022383">
    <property type="entry name" value="Lactate/malate_DH_C"/>
</dbReference>
<feature type="compositionally biased region" description="Pro residues" evidence="4">
    <location>
        <begin position="112"/>
        <end position="124"/>
    </location>
</feature>
<evidence type="ECO:0000256" key="2">
    <source>
        <dbReference type="ARBA" id="ARBA00023002"/>
    </source>
</evidence>
<dbReference type="Gene3D" id="3.90.110.10">
    <property type="entry name" value="Lactate dehydrogenase/glycoside hydrolase, family 4, C-terminal"/>
    <property type="match status" value="1"/>
</dbReference>
<evidence type="ECO:0008006" key="9">
    <source>
        <dbReference type="Google" id="ProtNLM"/>
    </source>
</evidence>
<dbReference type="Pfam" id="PF02866">
    <property type="entry name" value="Ldh_1_C"/>
    <property type="match status" value="1"/>
</dbReference>
<comment type="caution">
    <text evidence="7">The sequence shown here is derived from an EMBL/GenBank/DDBJ whole genome shotgun (WGS) entry which is preliminary data.</text>
</comment>
<keyword evidence="2" id="KW-0560">Oxidoreductase</keyword>
<dbReference type="InterPro" id="IPR001236">
    <property type="entry name" value="Lactate/malate_DH_N"/>
</dbReference>
<evidence type="ECO:0000256" key="4">
    <source>
        <dbReference type="SAM" id="MobiDB-lite"/>
    </source>
</evidence>
<dbReference type="Gene3D" id="3.40.50.720">
    <property type="entry name" value="NAD(P)-binding Rossmann-like Domain"/>
    <property type="match status" value="1"/>
</dbReference>
<gene>
    <name evidence="7" type="ORF">GCM10009613_20830</name>
</gene>
<keyword evidence="8" id="KW-1185">Reference proteome</keyword>
<keyword evidence="3" id="KW-0520">NAD</keyword>
<dbReference type="SUPFAM" id="SSF51735">
    <property type="entry name" value="NAD(P)-binding Rossmann-fold domains"/>
    <property type="match status" value="1"/>
</dbReference>